<reference evidence="1" key="1">
    <citation type="submission" date="2021-01" db="EMBL/GenBank/DDBJ databases">
        <authorList>
            <person name="Corre E."/>
            <person name="Pelletier E."/>
            <person name="Niang G."/>
            <person name="Scheremetjew M."/>
            <person name="Finn R."/>
            <person name="Kale V."/>
            <person name="Holt S."/>
            <person name="Cochrane G."/>
            <person name="Meng A."/>
            <person name="Brown T."/>
            <person name="Cohen L."/>
        </authorList>
    </citation>
    <scope>NUCLEOTIDE SEQUENCE</scope>
</reference>
<dbReference type="InterPro" id="IPR043136">
    <property type="entry name" value="B30.2/SPRY_sf"/>
</dbReference>
<dbReference type="InterPro" id="IPR035766">
    <property type="entry name" value="SPRYD7"/>
</dbReference>
<evidence type="ECO:0008006" key="2">
    <source>
        <dbReference type="Google" id="ProtNLM"/>
    </source>
</evidence>
<gene>
    <name evidence="1" type="ORF">NSCI0253_LOCUS29679</name>
</gene>
<dbReference type="Gene3D" id="2.60.120.920">
    <property type="match status" value="1"/>
</dbReference>
<dbReference type="AlphaFoldDB" id="A0A7S1AIJ5"/>
<protein>
    <recommendedName>
        <fullName evidence="2">SPRY domain-containing protein 7</fullName>
    </recommendedName>
</protein>
<sequence>MWLPFFDLPWEQPPAQARNSDVEKGSAGSSGALAGIFGWGDRGARPDDDMVRPSMSSAALVEPPRVVVGAPPELVPGEITVGVSADLVNVSGLRISGGPGRCLASCSIEQDRAYWEIHVIDVGSGPAARLVVGLCPRVPTGDALVRELGLTSHSYGVCVGESWQAPLKRGDVVGFAYDQAVFPVRVDVWHNGSQLDVPLTRGLKGEQWPALFVGDCTVDWALDEKHWRKACPPGFSPLMLGRGLIG</sequence>
<organism evidence="1">
    <name type="scientific">Noctiluca scintillans</name>
    <name type="common">Sea sparkle</name>
    <name type="synonym">Red tide dinoflagellate</name>
    <dbReference type="NCBI Taxonomy" id="2966"/>
    <lineage>
        <taxon>Eukaryota</taxon>
        <taxon>Sar</taxon>
        <taxon>Alveolata</taxon>
        <taxon>Dinophyceae</taxon>
        <taxon>Noctilucales</taxon>
        <taxon>Noctilucaceae</taxon>
        <taxon>Noctiluca</taxon>
    </lineage>
</organism>
<dbReference type="EMBL" id="HBFQ01042007">
    <property type="protein sequence ID" value="CAD8855327.1"/>
    <property type="molecule type" value="Transcribed_RNA"/>
</dbReference>
<evidence type="ECO:0000313" key="1">
    <source>
        <dbReference type="EMBL" id="CAD8855327.1"/>
    </source>
</evidence>
<name>A0A7S1AIJ5_NOCSC</name>
<dbReference type="PANTHER" id="PTHR20951:SF2">
    <property type="entry name" value="SPRY DOMAIN-CONTAINING PROTEIN 7"/>
    <property type="match status" value="1"/>
</dbReference>
<proteinExistence type="predicted"/>
<accession>A0A7S1AIJ5</accession>
<dbReference type="PANTHER" id="PTHR20951">
    <property type="entry name" value="C13ORF1 PROTEIN-RELATED"/>
    <property type="match status" value="1"/>
</dbReference>